<sequence length="568" mass="59999">MAPGPLDSLMRRYSLNSLLFLTSLSLVSLGACYGDDGASGDELGSASGFESDGDGTGGFDEGPGDGDTNTSDGGDGDPGDGDGDSGGDGDGDEWGGDGDGDGEPGDGDGDGDDEDDGETETETETGEPLCNDIDDVVLYLSPDDSNSMSSPVQVRERVLTEGSESLGNVPVRVWEFMNYYGFDYAPAADGELALSASMQVREGEDATWQLQLAVSSETMTPDERPPMNVTLVLDTSGSMAGEPMNLLKESCRAIAAQLQEGDVVSIVEWDTENVWSLAGYAVSGPDDALLLEKIEDLSYGGGTDLNGGLVSGYELAQQVYDINMLNRVVLISDGGANAGVTDLELIAENAVYGGSDGIYLVGVGVAKNSNYNDELMDTVTDAGKGASVFLPDDEEIWEVFGTNFENTMVVAGREVQVELTMPPGFEIVKFSGEGFSDDPQEVDPQHIAPNDTMVFYQDVETCAPELIDDAAEITVLATWEDPWTFEAKQVEQTWTFAELTGMDQSQLLKGAAIVAYAESLKAYQKAFNDDQKTAALSAAFAAMAPAQAALPNDEDLLEIAMILAQLNP</sequence>
<organism evidence="3 4">
    <name type="scientific">Enhygromyxa salina</name>
    <dbReference type="NCBI Taxonomy" id="215803"/>
    <lineage>
        <taxon>Bacteria</taxon>
        <taxon>Pseudomonadati</taxon>
        <taxon>Myxococcota</taxon>
        <taxon>Polyangia</taxon>
        <taxon>Nannocystales</taxon>
        <taxon>Nannocystaceae</taxon>
        <taxon>Enhygromyxa</taxon>
    </lineage>
</organism>
<evidence type="ECO:0000313" key="4">
    <source>
        <dbReference type="Proteomes" id="UP000237968"/>
    </source>
</evidence>
<protein>
    <submittedName>
        <fullName evidence="3">von Willebrand factor type A domain protein</fullName>
    </submittedName>
</protein>
<dbReference type="EMBL" id="PVNK01000234">
    <property type="protein sequence ID" value="PRP91615.1"/>
    <property type="molecule type" value="Genomic_DNA"/>
</dbReference>
<dbReference type="PANTHER" id="PTHR10579">
    <property type="entry name" value="CALCIUM-ACTIVATED CHLORIDE CHANNEL REGULATOR"/>
    <property type="match status" value="1"/>
</dbReference>
<feature type="region of interest" description="Disordered" evidence="1">
    <location>
        <begin position="35"/>
        <end position="133"/>
    </location>
</feature>
<evidence type="ECO:0000256" key="1">
    <source>
        <dbReference type="SAM" id="MobiDB-lite"/>
    </source>
</evidence>
<dbReference type="Proteomes" id="UP000237968">
    <property type="component" value="Unassembled WGS sequence"/>
</dbReference>
<comment type="caution">
    <text evidence="3">The sequence shown here is derived from an EMBL/GenBank/DDBJ whole genome shotgun (WGS) entry which is preliminary data.</text>
</comment>
<feature type="domain" description="VWFA" evidence="2">
    <location>
        <begin position="228"/>
        <end position="408"/>
    </location>
</feature>
<dbReference type="InterPro" id="IPR036465">
    <property type="entry name" value="vWFA_dom_sf"/>
</dbReference>
<accession>A0A2S9XFH0</accession>
<dbReference type="InterPro" id="IPR051266">
    <property type="entry name" value="CLCR"/>
</dbReference>
<dbReference type="AlphaFoldDB" id="A0A2S9XFH0"/>
<dbReference type="SUPFAM" id="SSF53300">
    <property type="entry name" value="vWA-like"/>
    <property type="match status" value="1"/>
</dbReference>
<reference evidence="3 4" key="1">
    <citation type="submission" date="2018-03" db="EMBL/GenBank/DDBJ databases">
        <title>Draft Genome Sequences of the Obligatory Marine Myxobacteria Enhygromyxa salina SWB005.</title>
        <authorList>
            <person name="Poehlein A."/>
            <person name="Moghaddam J.A."/>
            <person name="Harms H."/>
            <person name="Alanjari M."/>
            <person name="Koenig G.M."/>
            <person name="Daniel R."/>
            <person name="Schaeberle T.F."/>
        </authorList>
    </citation>
    <scope>NUCLEOTIDE SEQUENCE [LARGE SCALE GENOMIC DNA]</scope>
    <source>
        <strain evidence="3 4">SWB005</strain>
    </source>
</reference>
<gene>
    <name evidence="3" type="ORF">ENSA5_53750</name>
</gene>
<dbReference type="InterPro" id="IPR002035">
    <property type="entry name" value="VWF_A"/>
</dbReference>
<dbReference type="SMART" id="SM00327">
    <property type="entry name" value="VWA"/>
    <property type="match status" value="1"/>
</dbReference>
<evidence type="ECO:0000313" key="3">
    <source>
        <dbReference type="EMBL" id="PRP91615.1"/>
    </source>
</evidence>
<feature type="compositionally biased region" description="Acidic residues" evidence="1">
    <location>
        <begin position="74"/>
        <end position="125"/>
    </location>
</feature>
<proteinExistence type="predicted"/>
<dbReference type="Pfam" id="PF00092">
    <property type="entry name" value="VWA"/>
    <property type="match status" value="1"/>
</dbReference>
<dbReference type="PANTHER" id="PTHR10579:SF43">
    <property type="entry name" value="ZINC FINGER (C3HC4-TYPE RING FINGER) FAMILY PROTEIN"/>
    <property type="match status" value="1"/>
</dbReference>
<dbReference type="PROSITE" id="PS50234">
    <property type="entry name" value="VWFA"/>
    <property type="match status" value="1"/>
</dbReference>
<dbReference type="Gene3D" id="3.40.50.410">
    <property type="entry name" value="von Willebrand factor, type A domain"/>
    <property type="match status" value="1"/>
</dbReference>
<name>A0A2S9XFH0_9BACT</name>
<evidence type="ECO:0000259" key="2">
    <source>
        <dbReference type="PROSITE" id="PS50234"/>
    </source>
</evidence>
<keyword evidence="4" id="KW-1185">Reference proteome</keyword>